<proteinExistence type="predicted"/>
<accession>A0A6J7I713</accession>
<evidence type="ECO:0000313" key="1">
    <source>
        <dbReference type="EMBL" id="CAB4926813.1"/>
    </source>
</evidence>
<gene>
    <name evidence="1" type="ORF">UFOPK3773_00009</name>
</gene>
<organism evidence="1">
    <name type="scientific">freshwater metagenome</name>
    <dbReference type="NCBI Taxonomy" id="449393"/>
    <lineage>
        <taxon>unclassified sequences</taxon>
        <taxon>metagenomes</taxon>
        <taxon>ecological metagenomes</taxon>
    </lineage>
</organism>
<protein>
    <submittedName>
        <fullName evidence="1">Unannotated protein</fullName>
    </submittedName>
</protein>
<dbReference type="EMBL" id="CAFBNF010000001">
    <property type="protein sequence ID" value="CAB4926813.1"/>
    <property type="molecule type" value="Genomic_DNA"/>
</dbReference>
<name>A0A6J7I713_9ZZZZ</name>
<reference evidence="1" key="1">
    <citation type="submission" date="2020-05" db="EMBL/GenBank/DDBJ databases">
        <authorList>
            <person name="Chiriac C."/>
            <person name="Salcher M."/>
            <person name="Ghai R."/>
            <person name="Kavagutti S V."/>
        </authorList>
    </citation>
    <scope>NUCLEOTIDE SEQUENCE</scope>
</reference>
<sequence>MCSGWLLRVGGVAAVLIAGLVVAAGPTSAVSVAPMLAPASVDNSQTLEIYLPPGSLTVSVVGSAGFAGGSAPAVPIDTSPPTQADARGVVGYRFNVPDGQASGTYYATITGGGTGTRTVAPRLDALVDGNGVFTSEGVSVAPGNPLTLLTSGFLPDEPITFTISASLPALPGRSAAASFVVPSQVGARALLGSISRADTTDSTDSTGYVPMGSPTMGSDGTHFVSTGALSPLRISDGRGGDIGWNATVQASDLVPCAAYSPTATYYDGVTPTSLSQVPACSSPTSLSPAATAYQVDTISAANLGLNISFMAPADTPLLSGVLAQPAIQPANVLPGATPPDGLGLAQSRSLAHGKSAAEGGGSVGTVFVVGTVSLNIPTVTRAGSYGTTLTVTVI</sequence>
<dbReference type="AlphaFoldDB" id="A0A6J7I713"/>